<dbReference type="EMBL" id="QCXX01000001">
    <property type="protein sequence ID" value="PUV26334.1"/>
    <property type="molecule type" value="Genomic_DNA"/>
</dbReference>
<comment type="caution">
    <text evidence="1">The sequence shown here is derived from an EMBL/GenBank/DDBJ whole genome shotgun (WGS) entry which is preliminary data.</text>
</comment>
<accession>A0A363NZU1</accession>
<evidence type="ECO:0000313" key="2">
    <source>
        <dbReference type="Proteomes" id="UP000250831"/>
    </source>
</evidence>
<organism evidence="1 2">
    <name type="scientific">Sphingobacterium athyrii</name>
    <dbReference type="NCBI Taxonomy" id="2152717"/>
    <lineage>
        <taxon>Bacteria</taxon>
        <taxon>Pseudomonadati</taxon>
        <taxon>Bacteroidota</taxon>
        <taxon>Sphingobacteriia</taxon>
        <taxon>Sphingobacteriales</taxon>
        <taxon>Sphingobacteriaceae</taxon>
        <taxon>Sphingobacterium</taxon>
    </lineage>
</organism>
<evidence type="ECO:0000313" key="1">
    <source>
        <dbReference type="EMBL" id="PUV26334.1"/>
    </source>
</evidence>
<dbReference type="AlphaFoldDB" id="A0A363NZU1"/>
<sequence>MASEIIKRKISLPQSELFKNSIVIDLEGTYLDLHNDYDCIRLAYTTVDNEFRLTFKRVNLVTDANYDLVDVVFIDAIMDTCLFVFDEDVSEEFRTIELLYRGRFENGNELAEFDRSGRSLYYISFYSGIELKVFAKAMIVEL</sequence>
<proteinExistence type="predicted"/>
<reference evidence="1 2" key="1">
    <citation type="submission" date="2018-04" db="EMBL/GenBank/DDBJ databases">
        <title>Sphingobacterium sp. M46 Genome.</title>
        <authorList>
            <person name="Cheng J."/>
            <person name="Li Y."/>
        </authorList>
    </citation>
    <scope>NUCLEOTIDE SEQUENCE [LARGE SCALE GENOMIC DNA]</scope>
    <source>
        <strain evidence="1 2">M46</strain>
    </source>
</reference>
<dbReference type="RefSeq" id="WP_108632624.1">
    <property type="nucleotide sequence ID" value="NZ_QCXX01000001.1"/>
</dbReference>
<gene>
    <name evidence="1" type="ORF">DCO56_05125</name>
</gene>
<dbReference type="Proteomes" id="UP000250831">
    <property type="component" value="Unassembled WGS sequence"/>
</dbReference>
<keyword evidence="2" id="KW-1185">Reference proteome</keyword>
<dbReference type="OrthoDB" id="709193at2"/>
<name>A0A363NZU1_9SPHI</name>
<protein>
    <submittedName>
        <fullName evidence="1">Uncharacterized protein</fullName>
    </submittedName>
</protein>